<keyword evidence="3" id="KW-1185">Reference proteome</keyword>
<evidence type="ECO:0000256" key="1">
    <source>
        <dbReference type="SAM" id="SignalP"/>
    </source>
</evidence>
<proteinExistence type="predicted"/>
<dbReference type="EMBL" id="JACHXK010000005">
    <property type="protein sequence ID" value="MBB3110845.1"/>
    <property type="molecule type" value="Genomic_DNA"/>
</dbReference>
<dbReference type="PANTHER" id="PTHR36152">
    <property type="entry name" value="CYTOPLASMIC PROTEIN-RELATED"/>
    <property type="match status" value="1"/>
</dbReference>
<evidence type="ECO:0000313" key="3">
    <source>
        <dbReference type="Proteomes" id="UP000570361"/>
    </source>
</evidence>
<accession>A0A7W5FN23</accession>
<dbReference type="PANTHER" id="PTHR36152:SF1">
    <property type="entry name" value="UBIQUITIN-LIKE DOMAIN-CONTAINING PROTEIN"/>
    <property type="match status" value="1"/>
</dbReference>
<dbReference type="InterPro" id="IPR036624">
    <property type="entry name" value="Hcp1-lik_sf"/>
</dbReference>
<keyword evidence="1" id="KW-0732">Signal</keyword>
<name>A0A7W5FN23_9BACL</name>
<dbReference type="RefSeq" id="WP_183600722.1">
    <property type="nucleotide sequence ID" value="NZ_JACHXK010000005.1"/>
</dbReference>
<sequence>MKKLMASLLAVFLLLLHAQASPASAAASGQGYQVFLQLEGIQGESTVKGYEKWIELSSLSYQFASSGAVFQPGIGGGGKVSFDSFAIAKQFDASSIPLMLQAFGGKSIPKGKIVFTRANKGSLTPILMFELDEIFVQDYSFSDTQEDIKLVFSTIKWTYWPIDAKGSPMKPITGGWDIEQHKPA</sequence>
<gene>
    <name evidence="2" type="ORF">FHS18_002912</name>
</gene>
<feature type="signal peptide" evidence="1">
    <location>
        <begin position="1"/>
        <end position="25"/>
    </location>
</feature>
<dbReference type="Pfam" id="PF05638">
    <property type="entry name" value="T6SS_HCP"/>
    <property type="match status" value="1"/>
</dbReference>
<dbReference type="SUPFAM" id="SSF141452">
    <property type="entry name" value="Hcp1-like"/>
    <property type="match status" value="1"/>
</dbReference>
<reference evidence="2 3" key="1">
    <citation type="submission" date="2020-08" db="EMBL/GenBank/DDBJ databases">
        <title>Genomic Encyclopedia of Type Strains, Phase III (KMG-III): the genomes of soil and plant-associated and newly described type strains.</title>
        <authorList>
            <person name="Whitman W."/>
        </authorList>
    </citation>
    <scope>NUCLEOTIDE SEQUENCE [LARGE SCALE GENOMIC DNA]</scope>
    <source>
        <strain evidence="2 3">CECT 5862</strain>
    </source>
</reference>
<protein>
    <submittedName>
        <fullName evidence="2">Type VI secretion system secreted protein Hcp</fullName>
    </submittedName>
</protein>
<dbReference type="InterPro" id="IPR053165">
    <property type="entry name" value="HSI-I_assembly_Hcp1"/>
</dbReference>
<evidence type="ECO:0000313" key="2">
    <source>
        <dbReference type="EMBL" id="MBB3110845.1"/>
    </source>
</evidence>
<dbReference type="AlphaFoldDB" id="A0A7W5FN23"/>
<dbReference type="Proteomes" id="UP000570361">
    <property type="component" value="Unassembled WGS sequence"/>
</dbReference>
<organism evidence="2 3">
    <name type="scientific">Paenibacillus phyllosphaerae</name>
    <dbReference type="NCBI Taxonomy" id="274593"/>
    <lineage>
        <taxon>Bacteria</taxon>
        <taxon>Bacillati</taxon>
        <taxon>Bacillota</taxon>
        <taxon>Bacilli</taxon>
        <taxon>Bacillales</taxon>
        <taxon>Paenibacillaceae</taxon>
        <taxon>Paenibacillus</taxon>
    </lineage>
</organism>
<dbReference type="InterPro" id="IPR008514">
    <property type="entry name" value="T6SS_Hcp"/>
</dbReference>
<dbReference type="Gene3D" id="2.30.110.20">
    <property type="entry name" value="Hcp1-like"/>
    <property type="match status" value="1"/>
</dbReference>
<comment type="caution">
    <text evidence="2">The sequence shown here is derived from an EMBL/GenBank/DDBJ whole genome shotgun (WGS) entry which is preliminary data.</text>
</comment>
<feature type="chain" id="PRO_5031435545" evidence="1">
    <location>
        <begin position="26"/>
        <end position="184"/>
    </location>
</feature>